<evidence type="ECO:0000256" key="1">
    <source>
        <dbReference type="ARBA" id="ARBA00006096"/>
    </source>
</evidence>
<feature type="compositionally biased region" description="Basic and acidic residues" evidence="3">
    <location>
        <begin position="428"/>
        <end position="443"/>
    </location>
</feature>
<feature type="compositionally biased region" description="Basic and acidic residues" evidence="3">
    <location>
        <begin position="112"/>
        <end position="121"/>
    </location>
</feature>
<feature type="region of interest" description="Disordered" evidence="3">
    <location>
        <begin position="428"/>
        <end position="448"/>
    </location>
</feature>
<feature type="region of interest" description="Disordered" evidence="3">
    <location>
        <begin position="1"/>
        <end position="198"/>
    </location>
</feature>
<organism evidence="5 6">
    <name type="scientific">Micromonospora viridifaciens</name>
    <dbReference type="NCBI Taxonomy" id="1881"/>
    <lineage>
        <taxon>Bacteria</taxon>
        <taxon>Bacillati</taxon>
        <taxon>Actinomycetota</taxon>
        <taxon>Actinomycetes</taxon>
        <taxon>Micromonosporales</taxon>
        <taxon>Micromonosporaceae</taxon>
        <taxon>Micromonospora</taxon>
    </lineage>
</organism>
<feature type="compositionally biased region" description="Basic and acidic residues" evidence="3">
    <location>
        <begin position="1"/>
        <end position="17"/>
    </location>
</feature>
<protein>
    <submittedName>
        <fullName evidence="5">D-alanyl-D-alanine carboxypeptidase / D-alanyl-D-alanine-endopeptidase (Penicillin-binding protein 4)</fullName>
    </submittedName>
</protein>
<reference evidence="6" key="1">
    <citation type="submission" date="2016-06" db="EMBL/GenBank/DDBJ databases">
        <authorList>
            <person name="Varghese N."/>
            <person name="Submissions Spin"/>
        </authorList>
    </citation>
    <scope>NUCLEOTIDE SEQUENCE [LARGE SCALE GENOMIC DNA]</scope>
    <source>
        <strain evidence="6">DSM 43909</strain>
    </source>
</reference>
<dbReference type="InterPro" id="IPR000667">
    <property type="entry name" value="Peptidase_S13"/>
</dbReference>
<dbReference type="Gene3D" id="3.40.710.10">
    <property type="entry name" value="DD-peptidase/beta-lactamase superfamily"/>
    <property type="match status" value="2"/>
</dbReference>
<feature type="region of interest" description="Disordered" evidence="3">
    <location>
        <begin position="237"/>
        <end position="263"/>
    </location>
</feature>
<keyword evidence="6" id="KW-1185">Reference proteome</keyword>
<name>A0A1C4UNF0_MICVI</name>
<dbReference type="PANTHER" id="PTHR30023:SF0">
    <property type="entry name" value="PENICILLIN-SENSITIVE CARBOXYPEPTIDASE A"/>
    <property type="match status" value="1"/>
</dbReference>
<keyword evidence="4" id="KW-1133">Transmembrane helix</keyword>
<dbReference type="EMBL" id="LT607411">
    <property type="protein sequence ID" value="SCE73253.1"/>
    <property type="molecule type" value="Genomic_DNA"/>
</dbReference>
<dbReference type="GO" id="GO:0000270">
    <property type="term" value="P:peptidoglycan metabolic process"/>
    <property type="evidence" value="ECO:0007669"/>
    <property type="project" value="TreeGrafter"/>
</dbReference>
<accession>A0A1C4UNF0</accession>
<feature type="compositionally biased region" description="Basic and acidic residues" evidence="3">
    <location>
        <begin position="65"/>
        <end position="74"/>
    </location>
</feature>
<comment type="similarity">
    <text evidence="1">Belongs to the peptidase S13 family.</text>
</comment>
<feature type="compositionally biased region" description="Basic and acidic residues" evidence="3">
    <location>
        <begin position="132"/>
        <end position="141"/>
    </location>
</feature>
<dbReference type="AlphaFoldDB" id="A0A1C4UNF0"/>
<evidence type="ECO:0000313" key="5">
    <source>
        <dbReference type="EMBL" id="SCE73253.1"/>
    </source>
</evidence>
<evidence type="ECO:0000256" key="2">
    <source>
        <dbReference type="ARBA" id="ARBA00022801"/>
    </source>
</evidence>
<feature type="compositionally biased region" description="Basic and acidic residues" evidence="3">
    <location>
        <begin position="92"/>
        <end position="101"/>
    </location>
</feature>
<dbReference type="Pfam" id="PF02113">
    <property type="entry name" value="Peptidase_S13"/>
    <property type="match status" value="2"/>
</dbReference>
<keyword evidence="5" id="KW-0645">Protease</keyword>
<dbReference type="GO" id="GO:0004185">
    <property type="term" value="F:serine-type carboxypeptidase activity"/>
    <property type="evidence" value="ECO:0007669"/>
    <property type="project" value="InterPro"/>
</dbReference>
<dbReference type="NCBIfam" id="TIGR00666">
    <property type="entry name" value="PBP4"/>
    <property type="match status" value="1"/>
</dbReference>
<sequence>MGREDSHYRPERVDGRGYDTSGSGGATGRVPVPDAQLPRVSSRPTGSVPVGRADRTYGTGPVGRADPRGYEPDPRSYGADPRSYGAGPVGRADPRGYEPDPRSYGAGPVGRADPRGYEPDPRSYGAGPVGRADPRGYEPDPRSYGADPVGRADPGWYGPGPNASVNGPAHDAPGGMPVSPPLPPYGAAPPPPPPPPPPRRRLRLVAALSAVLIVVLAGVGLVVVRPGPVAGWLGGGAAPKASAQPPEPDPPAVLAGADPNAPLPTPEGVRAALEPLVRAAALGDRVNVSVADVATGQELYGRGQDDATVPASVTKLATGVAVLAARGPAYRIPTRAVAGAAPGEVVLVGGGDPTLAVDKDGFYQGAARLDDLAGQVRKALGGTAPTKVTVDSSLFSGPVYEPGWDDDIPTGGYGAAITALTTDAARRDPAAARKDFDDNHAAERVPQPDLTAGRHFAKLLGLSGDADEVKRGTAPAASGASAGAAATPGTELGKVESLPMIRLVDIMISDSDNVIAEYLARQVALAKGKPASFVGGAAATDQVLGELGLPADEISLADGSGLSRTNRISPSLLTDLITLAGNGSHPELAAIFGGLPVGGWSGTLDSRYQQAATKAGAGVVRAKTGTLSHVNAIAGLVTTADGRLLTFAVLTDRTPDTLDDTRDALDRISSALAGCGCR</sequence>
<dbReference type="PANTHER" id="PTHR30023">
    <property type="entry name" value="D-ALANYL-D-ALANINE CARBOXYPEPTIDASE"/>
    <property type="match status" value="1"/>
</dbReference>
<dbReference type="SUPFAM" id="SSF56601">
    <property type="entry name" value="beta-lactamase/transpeptidase-like"/>
    <property type="match status" value="1"/>
</dbReference>
<gene>
    <name evidence="5" type="ORF">GA0074695_0678</name>
</gene>
<feature type="compositionally biased region" description="Pro residues" evidence="3">
    <location>
        <begin position="178"/>
        <end position="197"/>
    </location>
</feature>
<keyword evidence="2" id="KW-0378">Hydrolase</keyword>
<keyword evidence="5" id="KW-0121">Carboxypeptidase</keyword>
<evidence type="ECO:0000313" key="6">
    <source>
        <dbReference type="Proteomes" id="UP000198242"/>
    </source>
</evidence>
<dbReference type="PRINTS" id="PR00922">
    <property type="entry name" value="DADACBPTASE3"/>
</dbReference>
<dbReference type="Proteomes" id="UP000198242">
    <property type="component" value="Chromosome I"/>
</dbReference>
<keyword evidence="4" id="KW-0472">Membrane</keyword>
<dbReference type="Gene3D" id="3.50.80.20">
    <property type="entry name" value="D-Ala-D-Ala carboxypeptidase C, peptidase S13"/>
    <property type="match status" value="1"/>
</dbReference>
<feature type="transmembrane region" description="Helical" evidence="4">
    <location>
        <begin position="204"/>
        <end position="224"/>
    </location>
</feature>
<keyword evidence="4" id="KW-0812">Transmembrane</keyword>
<proteinExistence type="inferred from homology"/>
<evidence type="ECO:0000256" key="3">
    <source>
        <dbReference type="SAM" id="MobiDB-lite"/>
    </source>
</evidence>
<evidence type="ECO:0000256" key="4">
    <source>
        <dbReference type="SAM" id="Phobius"/>
    </source>
</evidence>
<dbReference type="GO" id="GO:0006508">
    <property type="term" value="P:proteolysis"/>
    <property type="evidence" value="ECO:0007669"/>
    <property type="project" value="InterPro"/>
</dbReference>
<dbReference type="InterPro" id="IPR012338">
    <property type="entry name" value="Beta-lactam/transpept-like"/>
</dbReference>